<evidence type="ECO:0000256" key="1">
    <source>
        <dbReference type="ARBA" id="ARBA00022729"/>
    </source>
</evidence>
<dbReference type="GO" id="GO:0030976">
    <property type="term" value="F:thiamine pyrophosphate binding"/>
    <property type="evidence" value="ECO:0007669"/>
    <property type="project" value="TreeGrafter"/>
</dbReference>
<dbReference type="CDD" id="cd00198">
    <property type="entry name" value="vWFA"/>
    <property type="match status" value="1"/>
</dbReference>
<dbReference type="SUPFAM" id="SSF53850">
    <property type="entry name" value="Periplasmic binding protein-like II"/>
    <property type="match status" value="1"/>
</dbReference>
<dbReference type="PANTHER" id="PTHR30006">
    <property type="entry name" value="THIAMINE-BINDING PERIPLASMIC PROTEIN-RELATED"/>
    <property type="match status" value="1"/>
</dbReference>
<dbReference type="PANTHER" id="PTHR30006:SF2">
    <property type="entry name" value="ABC TRANSPORTER SUBSTRATE-BINDING PROTEIN"/>
    <property type="match status" value="1"/>
</dbReference>
<evidence type="ECO:0000313" key="5">
    <source>
        <dbReference type="Proteomes" id="UP000440498"/>
    </source>
</evidence>
<dbReference type="PROSITE" id="PS50234">
    <property type="entry name" value="VWFA"/>
    <property type="match status" value="1"/>
</dbReference>
<evidence type="ECO:0000256" key="2">
    <source>
        <dbReference type="SAM" id="SignalP"/>
    </source>
</evidence>
<dbReference type="SMART" id="SM00327">
    <property type="entry name" value="VWA"/>
    <property type="match status" value="1"/>
</dbReference>
<sequence>MKRLFLMLFSLLALAACKDKADDAAVDPANSFTVLAGSELKDIEPLLPQVEQATGIHVVLQYAGTLDAVERLQAGEQFDAAWLASNRYAMLIPAVKSRISAAERTMLTPVVLGLKDSKARELGWADNANVTWKDIAKAAHQKKFTFGMTSPASSNTGFSGLLGLAAALSGKGDALEEKDIDTARLGEFFQAQRLTAGSSGWLADTYVKEQDKVDGIINYASTLQSLNRQGGLKEKLVLIYPKDGIVTADYPIMLTNPAKREAYDKLVAYLRGKEFQQAMATATLRRPVNPDVPAGDVPPQPLVELVFPAKLDVVDAILSAFDNKLRLPTDSTFVLDQSGSMSGERMDKLKTAMLGLSGADTSISGRLARFRNRERIFLLPFSEQPGTIERFDMGSDAGSNQRTLEQVRQRVGALDTNGGTAIYDSTRRAYEEAMVRRRADPARFYSLVLMTDGQNTSGSDLNAFISWYEQLPAADKGIKIFAVVFGEADAGELQRLAELSGGRTFDSRKSSLRSIFKEIRGYQ</sequence>
<dbReference type="GO" id="GO:0015888">
    <property type="term" value="P:thiamine transport"/>
    <property type="evidence" value="ECO:0007669"/>
    <property type="project" value="TreeGrafter"/>
</dbReference>
<dbReference type="InterPro" id="IPR036465">
    <property type="entry name" value="vWFA_dom_sf"/>
</dbReference>
<dbReference type="Proteomes" id="UP000440498">
    <property type="component" value="Unassembled WGS sequence"/>
</dbReference>
<comment type="caution">
    <text evidence="4">The sequence shown here is derived from an EMBL/GenBank/DDBJ whole genome shotgun (WGS) entry which is preliminary data.</text>
</comment>
<evidence type="ECO:0000313" key="4">
    <source>
        <dbReference type="EMBL" id="MQA37766.1"/>
    </source>
</evidence>
<dbReference type="Gene3D" id="3.40.190.10">
    <property type="entry name" value="Periplasmic binding protein-like II"/>
    <property type="match status" value="2"/>
</dbReference>
<dbReference type="RefSeq" id="WP_152837220.1">
    <property type="nucleotide sequence ID" value="NZ_WHUG01000002.1"/>
</dbReference>
<dbReference type="PROSITE" id="PS51257">
    <property type="entry name" value="PROKAR_LIPOPROTEIN"/>
    <property type="match status" value="1"/>
</dbReference>
<dbReference type="Pfam" id="PF00092">
    <property type="entry name" value="VWA"/>
    <property type="match status" value="1"/>
</dbReference>
<dbReference type="SUPFAM" id="SSF53300">
    <property type="entry name" value="vWA-like"/>
    <property type="match status" value="1"/>
</dbReference>
<feature type="chain" id="PRO_5025331792" evidence="2">
    <location>
        <begin position="16"/>
        <end position="523"/>
    </location>
</feature>
<gene>
    <name evidence="4" type="ORF">GEV02_06360</name>
</gene>
<protein>
    <submittedName>
        <fullName evidence="4">Extracellular solute-binding protein</fullName>
    </submittedName>
</protein>
<feature type="signal peptide" evidence="2">
    <location>
        <begin position="1"/>
        <end position="15"/>
    </location>
</feature>
<organism evidence="4 5">
    <name type="scientific">Rugamonas aquatica</name>
    <dbReference type="NCBI Taxonomy" id="2743357"/>
    <lineage>
        <taxon>Bacteria</taxon>
        <taxon>Pseudomonadati</taxon>
        <taxon>Pseudomonadota</taxon>
        <taxon>Betaproteobacteria</taxon>
        <taxon>Burkholderiales</taxon>
        <taxon>Oxalobacteraceae</taxon>
        <taxon>Telluria group</taxon>
        <taxon>Rugamonas</taxon>
    </lineage>
</organism>
<reference evidence="4 5" key="1">
    <citation type="submission" date="2019-10" db="EMBL/GenBank/DDBJ databases">
        <title>Two novel species isolated from a subtropical stream in China.</title>
        <authorList>
            <person name="Lu H."/>
        </authorList>
    </citation>
    <scope>NUCLEOTIDE SEQUENCE [LARGE SCALE GENOMIC DNA]</scope>
    <source>
        <strain evidence="4 5">FT29W</strain>
    </source>
</reference>
<dbReference type="GO" id="GO:0030288">
    <property type="term" value="C:outer membrane-bounded periplasmic space"/>
    <property type="evidence" value="ECO:0007669"/>
    <property type="project" value="TreeGrafter"/>
</dbReference>
<keyword evidence="5" id="KW-1185">Reference proteome</keyword>
<keyword evidence="1 2" id="KW-0732">Signal</keyword>
<dbReference type="Pfam" id="PF13531">
    <property type="entry name" value="SBP_bac_11"/>
    <property type="match status" value="1"/>
</dbReference>
<evidence type="ECO:0000259" key="3">
    <source>
        <dbReference type="PROSITE" id="PS50234"/>
    </source>
</evidence>
<name>A0A6A7MYC5_9BURK</name>
<accession>A0A6A7MYC5</accession>
<dbReference type="Gene3D" id="3.40.50.410">
    <property type="entry name" value="von Willebrand factor, type A domain"/>
    <property type="match status" value="1"/>
</dbReference>
<feature type="domain" description="VWFA" evidence="3">
    <location>
        <begin position="330"/>
        <end position="519"/>
    </location>
</feature>
<dbReference type="AlphaFoldDB" id="A0A6A7MYC5"/>
<dbReference type="GO" id="GO:0030975">
    <property type="term" value="F:thiamine binding"/>
    <property type="evidence" value="ECO:0007669"/>
    <property type="project" value="TreeGrafter"/>
</dbReference>
<dbReference type="InterPro" id="IPR002035">
    <property type="entry name" value="VWF_A"/>
</dbReference>
<proteinExistence type="predicted"/>
<dbReference type="EMBL" id="WHUG01000002">
    <property type="protein sequence ID" value="MQA37766.1"/>
    <property type="molecule type" value="Genomic_DNA"/>
</dbReference>